<organism evidence="2 4">
    <name type="scientific">Durio zibethinus</name>
    <name type="common">Durian</name>
    <dbReference type="NCBI Taxonomy" id="66656"/>
    <lineage>
        <taxon>Eukaryota</taxon>
        <taxon>Viridiplantae</taxon>
        <taxon>Streptophyta</taxon>
        <taxon>Embryophyta</taxon>
        <taxon>Tracheophyta</taxon>
        <taxon>Spermatophyta</taxon>
        <taxon>Magnoliopsida</taxon>
        <taxon>eudicotyledons</taxon>
        <taxon>Gunneridae</taxon>
        <taxon>Pentapetalae</taxon>
        <taxon>rosids</taxon>
        <taxon>malvids</taxon>
        <taxon>Malvales</taxon>
        <taxon>Malvaceae</taxon>
        <taxon>Helicteroideae</taxon>
        <taxon>Durio</taxon>
    </lineage>
</organism>
<proteinExistence type="predicted"/>
<dbReference type="OrthoDB" id="1393393at2759"/>
<dbReference type="RefSeq" id="XP_022775782.1">
    <property type="nucleotide sequence ID" value="XM_022920047.1"/>
</dbReference>
<keyword evidence="2" id="KW-1185">Reference proteome</keyword>
<accession>A0A6P6BF95</accession>
<evidence type="ECO:0000313" key="2">
    <source>
        <dbReference type="Proteomes" id="UP000515121"/>
    </source>
</evidence>
<protein>
    <submittedName>
        <fullName evidence="3 4">Uncharacterized protein LOC111317609</fullName>
    </submittedName>
</protein>
<evidence type="ECO:0000313" key="3">
    <source>
        <dbReference type="RefSeq" id="XP_022775780.1"/>
    </source>
</evidence>
<feature type="region of interest" description="Disordered" evidence="1">
    <location>
        <begin position="168"/>
        <end position="187"/>
    </location>
</feature>
<dbReference type="RefSeq" id="XP_022775780.1">
    <property type="nucleotide sequence ID" value="XM_022920045.1"/>
</dbReference>
<feature type="compositionally biased region" description="Polar residues" evidence="1">
    <location>
        <begin position="172"/>
        <end position="181"/>
    </location>
</feature>
<evidence type="ECO:0000256" key="1">
    <source>
        <dbReference type="SAM" id="MobiDB-lite"/>
    </source>
</evidence>
<gene>
    <name evidence="3 4" type="primary">LOC111317609</name>
</gene>
<reference evidence="3 4" key="1">
    <citation type="submission" date="2025-04" db="UniProtKB">
        <authorList>
            <consortium name="RefSeq"/>
        </authorList>
    </citation>
    <scope>IDENTIFICATION</scope>
    <source>
        <tissue evidence="3 4">Fruit stalk</tissue>
    </source>
</reference>
<dbReference type="AlphaFoldDB" id="A0A6P6BF95"/>
<dbReference type="GeneID" id="111317609"/>
<dbReference type="KEGG" id="dzi:111317609"/>
<sequence length="274" mass="31374">MTIKQSAQQKKIVLFECQKEGLSEAVPEELLEQGGWGKKQWNATAQQFDATICANGSQNARGYEVWKQIEDERVCPTEKRLLFEGKLTKENNSEGGNNRLLILANSAELMSESEDNIRTVHLNTQDHEDNNWDKADEMPLFAHERNEGDGSHGEGTVTRLSQIRRQARHKSQSFMQQSIQKGTYRRLQGSKTRLTEIRRQARSGNHVSMQDDITGCSHGKFVGGITRLTQIRRQARSKNNCSLQEGTGKHMHRQLDCQFHEDNMLDMTWKVCMK</sequence>
<dbReference type="Proteomes" id="UP000515121">
    <property type="component" value="Unplaced"/>
</dbReference>
<evidence type="ECO:0000313" key="4">
    <source>
        <dbReference type="RefSeq" id="XP_022775782.1"/>
    </source>
</evidence>
<name>A0A6P6BF95_DURZI</name>